<evidence type="ECO:0000313" key="2">
    <source>
        <dbReference type="Proteomes" id="UP000094444"/>
    </source>
</evidence>
<gene>
    <name evidence="1" type="ORF">DHEL01_v210938</name>
</gene>
<sequence>MVRALIVGATRGLGASLTKQYASKSSNTVFATTRSSTPNDSTENVKWLSGIDLEKPKVGDDLAGQLKGEKPLDLVIITAGRFTTEDFNGKGPNWDEQITMYTTSSIAPVFLVHALFHAGLLSRGSKSGSITLRHEHEGGGNYGHHASKAALNMVGKLLSLDLKDAGVVISIVHPGFMRSEMTKGVGFDKFWDDSGAVTTDEAASSLVEWANQLDIRKTGQYWAPRGPRDIGTAEATLGKGLPTPLELPW</sequence>
<dbReference type="SUPFAM" id="SSF51735">
    <property type="entry name" value="NAD(P)-binding Rossmann-fold domains"/>
    <property type="match status" value="1"/>
</dbReference>
<dbReference type="InterPro" id="IPR036291">
    <property type="entry name" value="NAD(P)-bd_dom_sf"/>
</dbReference>
<comment type="caution">
    <text evidence="1">The sequence shown here is derived from an EMBL/GenBank/DDBJ whole genome shotgun (WGS) entry which is preliminary data.</text>
</comment>
<dbReference type="GO" id="GO:0016616">
    <property type="term" value="F:oxidoreductase activity, acting on the CH-OH group of donors, NAD or NADP as acceptor"/>
    <property type="evidence" value="ECO:0007669"/>
    <property type="project" value="TreeGrafter"/>
</dbReference>
<evidence type="ECO:0000313" key="1">
    <source>
        <dbReference type="EMBL" id="POS70667.1"/>
    </source>
</evidence>
<proteinExistence type="predicted"/>
<dbReference type="PANTHER" id="PTHR45458">
    <property type="entry name" value="SHORT-CHAIN DEHYDROGENASE/REDUCTASE SDR"/>
    <property type="match status" value="1"/>
</dbReference>
<name>A0A2P5HK98_DIAHE</name>
<reference evidence="1" key="1">
    <citation type="submission" date="2017-09" db="EMBL/GenBank/DDBJ databases">
        <title>Polyketide synthases of a Diaporthe helianthi virulent isolate.</title>
        <authorList>
            <person name="Baroncelli R."/>
        </authorList>
    </citation>
    <scope>NUCLEOTIDE SEQUENCE [LARGE SCALE GENOMIC DNA]</scope>
    <source>
        <strain evidence="1">7/96</strain>
    </source>
</reference>
<accession>A0A2P5HK98</accession>
<dbReference type="PANTHER" id="PTHR45458:SF2">
    <property type="entry name" value="OXIDOREDUCTASE, SHORT CHAIN DEHYDROGENASE_REDUCTASE FAMILY SUPERFAMILY (AFU_ORTHOLOGUE AFUA_3G13450)"/>
    <property type="match status" value="1"/>
</dbReference>
<dbReference type="InterPro" id="IPR052184">
    <property type="entry name" value="SDR_enzymes"/>
</dbReference>
<dbReference type="InParanoid" id="A0A2P5HK98"/>
<dbReference type="Pfam" id="PF00106">
    <property type="entry name" value="adh_short"/>
    <property type="match status" value="1"/>
</dbReference>
<protein>
    <submittedName>
        <fullName evidence="1">Oxidoreductase</fullName>
    </submittedName>
</protein>
<dbReference type="Proteomes" id="UP000094444">
    <property type="component" value="Unassembled WGS sequence"/>
</dbReference>
<dbReference type="OrthoDB" id="7289984at2759"/>
<keyword evidence="2" id="KW-1185">Reference proteome</keyword>
<dbReference type="AlphaFoldDB" id="A0A2P5HK98"/>
<dbReference type="InterPro" id="IPR002347">
    <property type="entry name" value="SDR_fam"/>
</dbReference>
<organism evidence="1 2">
    <name type="scientific">Diaporthe helianthi</name>
    <dbReference type="NCBI Taxonomy" id="158607"/>
    <lineage>
        <taxon>Eukaryota</taxon>
        <taxon>Fungi</taxon>
        <taxon>Dikarya</taxon>
        <taxon>Ascomycota</taxon>
        <taxon>Pezizomycotina</taxon>
        <taxon>Sordariomycetes</taxon>
        <taxon>Sordariomycetidae</taxon>
        <taxon>Diaporthales</taxon>
        <taxon>Diaporthaceae</taxon>
        <taxon>Diaporthe</taxon>
    </lineage>
</organism>
<dbReference type="PRINTS" id="PR00081">
    <property type="entry name" value="GDHRDH"/>
</dbReference>
<dbReference type="EMBL" id="MAVT02001538">
    <property type="protein sequence ID" value="POS70667.1"/>
    <property type="molecule type" value="Genomic_DNA"/>
</dbReference>
<dbReference type="Gene3D" id="3.40.50.720">
    <property type="entry name" value="NAD(P)-binding Rossmann-like Domain"/>
    <property type="match status" value="1"/>
</dbReference>